<organism evidence="1 2">
    <name type="scientific">Peribacillus castrilensis</name>
    <dbReference type="NCBI Taxonomy" id="2897690"/>
    <lineage>
        <taxon>Bacteria</taxon>
        <taxon>Bacillati</taxon>
        <taxon>Bacillota</taxon>
        <taxon>Bacilli</taxon>
        <taxon>Bacillales</taxon>
        <taxon>Bacillaceae</taxon>
        <taxon>Peribacillus</taxon>
    </lineage>
</organism>
<evidence type="ECO:0000313" key="1">
    <source>
        <dbReference type="EMBL" id="MEC0273608.1"/>
    </source>
</evidence>
<dbReference type="AlphaFoldDB" id="A0AAW9NDH3"/>
<proteinExistence type="predicted"/>
<gene>
    <name evidence="1" type="ORF">P4706_11175</name>
</gene>
<name>A0AAW9NDH3_9BACI</name>
<accession>A0AAW9NDH3</accession>
<dbReference type="Proteomes" id="UP001307168">
    <property type="component" value="Unassembled WGS sequence"/>
</dbReference>
<evidence type="ECO:0000313" key="2">
    <source>
        <dbReference type="Proteomes" id="UP001307168"/>
    </source>
</evidence>
<sequence length="55" mass="6444">MKRMMLRSMIEWLAFFGATESNGVTRILYSKERMSAQQAMKAEDGKKLFIYFDSV</sequence>
<keyword evidence="2" id="KW-1185">Reference proteome</keyword>
<dbReference type="RefSeq" id="WP_367406838.1">
    <property type="nucleotide sequence ID" value="NZ_JARNBH010000012.1"/>
</dbReference>
<dbReference type="EMBL" id="JARNBH010000012">
    <property type="protein sequence ID" value="MEC0273608.1"/>
    <property type="molecule type" value="Genomic_DNA"/>
</dbReference>
<protein>
    <submittedName>
        <fullName evidence="1">Uncharacterized protein</fullName>
    </submittedName>
</protein>
<reference evidence="1 2" key="1">
    <citation type="submission" date="2023-03" db="EMBL/GenBank/DDBJ databases">
        <title>Bacillus Genome Sequencing.</title>
        <authorList>
            <person name="Dunlap C."/>
        </authorList>
    </citation>
    <scope>NUCLEOTIDE SEQUENCE [LARGE SCALE GENOMIC DNA]</scope>
    <source>
        <strain evidence="1 2">B-41290</strain>
    </source>
</reference>
<comment type="caution">
    <text evidence="1">The sequence shown here is derived from an EMBL/GenBank/DDBJ whole genome shotgun (WGS) entry which is preliminary data.</text>
</comment>